<sequence>MATRPRFSGAHLWLVFAGGVIGTAARLLILLIEDPSVQWFSIPLINIIGSFLLGVVTGRAEAQADPARATRMRTFWGVGVMGGFTTYSSFAVLAVDPASLPLAVVTVLAGLVAALAGLWIARPRQASARGHSA</sequence>
<feature type="transmembrane region" description="Helical" evidence="10">
    <location>
        <begin position="38"/>
        <end position="62"/>
    </location>
</feature>
<accession>A0ABU7V3P1</accession>
<feature type="binding site" evidence="10">
    <location>
        <position position="82"/>
    </location>
    <ligand>
        <name>Na(+)</name>
        <dbReference type="ChEBI" id="CHEBI:29101"/>
        <note>structural</note>
    </ligand>
</feature>
<comment type="function">
    <text evidence="9 10">Fluoride-specific ion channel. Important for reducing fluoride concentration in the cell, thus reducing its toxicity.</text>
</comment>
<dbReference type="RefSeq" id="WP_331790875.1">
    <property type="nucleotide sequence ID" value="NZ_BAAAUO010000005.1"/>
</dbReference>
<keyword evidence="12" id="KW-1185">Reference proteome</keyword>
<keyword evidence="2 10" id="KW-1003">Cell membrane</keyword>
<evidence type="ECO:0000256" key="3">
    <source>
        <dbReference type="ARBA" id="ARBA00022692"/>
    </source>
</evidence>
<evidence type="ECO:0000256" key="1">
    <source>
        <dbReference type="ARBA" id="ARBA00004651"/>
    </source>
</evidence>
<dbReference type="Pfam" id="PF02537">
    <property type="entry name" value="CRCB"/>
    <property type="match status" value="1"/>
</dbReference>
<proteinExistence type="inferred from homology"/>
<gene>
    <name evidence="10" type="primary">fluC</name>
    <name evidence="10" type="synonym">crcB</name>
    <name evidence="11" type="ORF">V2V91_04010</name>
</gene>
<evidence type="ECO:0000256" key="7">
    <source>
        <dbReference type="ARBA" id="ARBA00035120"/>
    </source>
</evidence>
<feature type="transmembrane region" description="Helical" evidence="10">
    <location>
        <begin position="12"/>
        <end position="32"/>
    </location>
</feature>
<dbReference type="InterPro" id="IPR003691">
    <property type="entry name" value="FluC"/>
</dbReference>
<evidence type="ECO:0000256" key="6">
    <source>
        <dbReference type="ARBA" id="ARBA00023303"/>
    </source>
</evidence>
<keyword evidence="3 10" id="KW-0812">Transmembrane</keyword>
<keyword evidence="10" id="KW-0813">Transport</keyword>
<keyword evidence="5 10" id="KW-0472">Membrane</keyword>
<dbReference type="EMBL" id="JAZHOV010000002">
    <property type="protein sequence ID" value="MEF2254301.1"/>
    <property type="molecule type" value="Genomic_DNA"/>
</dbReference>
<keyword evidence="10" id="KW-0406">Ion transport</keyword>
<comment type="activity regulation">
    <text evidence="10">Na(+) is not transported, but it plays an essential structural role and its presence is essential for fluoride channel function.</text>
</comment>
<feature type="transmembrane region" description="Helical" evidence="10">
    <location>
        <begin position="100"/>
        <end position="121"/>
    </location>
</feature>
<dbReference type="HAMAP" id="MF_00454">
    <property type="entry name" value="FluC"/>
    <property type="match status" value="1"/>
</dbReference>
<evidence type="ECO:0000256" key="2">
    <source>
        <dbReference type="ARBA" id="ARBA00022475"/>
    </source>
</evidence>
<evidence type="ECO:0000256" key="4">
    <source>
        <dbReference type="ARBA" id="ARBA00022989"/>
    </source>
</evidence>
<evidence type="ECO:0000256" key="5">
    <source>
        <dbReference type="ARBA" id="ARBA00023136"/>
    </source>
</evidence>
<keyword evidence="10" id="KW-0915">Sodium</keyword>
<protein>
    <recommendedName>
        <fullName evidence="10">Fluoride-specific ion channel FluC</fullName>
    </recommendedName>
</protein>
<evidence type="ECO:0000313" key="11">
    <source>
        <dbReference type="EMBL" id="MEF2254301.1"/>
    </source>
</evidence>
<keyword evidence="10" id="KW-0479">Metal-binding</keyword>
<evidence type="ECO:0000256" key="9">
    <source>
        <dbReference type="ARBA" id="ARBA00049940"/>
    </source>
</evidence>
<evidence type="ECO:0000256" key="8">
    <source>
        <dbReference type="ARBA" id="ARBA00035585"/>
    </source>
</evidence>
<evidence type="ECO:0000256" key="10">
    <source>
        <dbReference type="HAMAP-Rule" id="MF_00454"/>
    </source>
</evidence>
<reference evidence="11 12" key="1">
    <citation type="submission" date="2024-01" db="EMBL/GenBank/DDBJ databases">
        <title>the genome sequence of strain Microbacterium schleiferi NBRC 15075.</title>
        <authorList>
            <person name="Ding Y."/>
            <person name="Zhang G."/>
        </authorList>
    </citation>
    <scope>NUCLEOTIDE SEQUENCE [LARGE SCALE GENOMIC DNA]</scope>
    <source>
        <strain evidence="11 12">NBRC 15075</strain>
    </source>
</reference>
<dbReference type="Proteomes" id="UP001351900">
    <property type="component" value="Unassembled WGS sequence"/>
</dbReference>
<keyword evidence="6 10" id="KW-0407">Ion channel</keyword>
<comment type="catalytic activity">
    <reaction evidence="8">
        <text>fluoride(in) = fluoride(out)</text>
        <dbReference type="Rhea" id="RHEA:76159"/>
        <dbReference type="ChEBI" id="CHEBI:17051"/>
    </reaction>
    <physiologicalReaction direction="left-to-right" evidence="8">
        <dbReference type="Rhea" id="RHEA:76160"/>
    </physiologicalReaction>
</comment>
<name>A0ABU7V3P1_9MICO</name>
<organism evidence="11 12">
    <name type="scientific">Microbacterium schleiferi</name>
    <dbReference type="NCBI Taxonomy" id="69362"/>
    <lineage>
        <taxon>Bacteria</taxon>
        <taxon>Bacillati</taxon>
        <taxon>Actinomycetota</taxon>
        <taxon>Actinomycetes</taxon>
        <taxon>Micrococcales</taxon>
        <taxon>Microbacteriaceae</taxon>
        <taxon>Microbacterium</taxon>
    </lineage>
</organism>
<evidence type="ECO:0000313" key="12">
    <source>
        <dbReference type="Proteomes" id="UP001351900"/>
    </source>
</evidence>
<comment type="caution">
    <text evidence="11">The sequence shown here is derived from an EMBL/GenBank/DDBJ whole genome shotgun (WGS) entry which is preliminary data.</text>
</comment>
<comment type="similarity">
    <text evidence="7 10">Belongs to the fluoride channel Fluc/FEX (TC 1.A.43) family.</text>
</comment>
<feature type="transmembrane region" description="Helical" evidence="10">
    <location>
        <begin position="74"/>
        <end position="94"/>
    </location>
</feature>
<comment type="subcellular location">
    <subcellularLocation>
        <location evidence="1 10">Cell membrane</location>
        <topology evidence="1 10">Multi-pass membrane protein</topology>
    </subcellularLocation>
</comment>
<feature type="binding site" evidence="10">
    <location>
        <position position="85"/>
    </location>
    <ligand>
        <name>Na(+)</name>
        <dbReference type="ChEBI" id="CHEBI:29101"/>
        <note>structural</note>
    </ligand>
</feature>
<keyword evidence="4 10" id="KW-1133">Transmembrane helix</keyword>